<reference evidence="5" key="1">
    <citation type="submission" date="2014-12" db="EMBL/GenBank/DDBJ databases">
        <authorList>
            <person name="Tennessen J.A."/>
            <person name="Blouin M.S."/>
        </authorList>
    </citation>
    <scope>NUCLEOTIDE SEQUENCE</scope>
    <source>
        <strain evidence="5">Guadeloupe</strain>
        <tissue evidence="5">Whole body</tissue>
    </source>
</reference>
<dbReference type="InterPro" id="IPR036116">
    <property type="entry name" value="FN3_sf"/>
</dbReference>
<keyword evidence="3" id="KW-0732">Signal</keyword>
<dbReference type="AlphaFoldDB" id="A0A0C9S356"/>
<dbReference type="InterPro" id="IPR050991">
    <property type="entry name" value="ECM_Regulatory_Proteins"/>
</dbReference>
<dbReference type="Gene3D" id="2.60.40.10">
    <property type="entry name" value="Immunoglobulins"/>
    <property type="match status" value="3"/>
</dbReference>
<sequence length="571" mass="64651">MILTELLLTFVLVDSIQITVSVKYHGDVCSDSTSCDVNTSCVLSVDKKTRCLCSDDDYRSDNHQCVYINTLLVQDVRTVKATWNSVQLSWSTRNVNYKEAKFNVSYEDTYTLGDESGVTIYNLKSGTLYTFTIQVILFKNQLYKARYGPAVTHIAQTLLKQDFKKSHGELCTKGVDSCQTELLCVQNKNQEDRCLCDTNHYWNDHNECISKSTLTIKNFTSKNISSTSVELSWSIVPLHKSSAQFKVGYGDGDFTLFHWDVMVATIDQLKPKTVYSFSIKVEIPADNNYNLTEGPPSTCRIQTNIWHPGYGEICELANSPCEPGTSCVETHRKLYRCLCNDTQYWNKNRICVPLKGLKVTEVHVTKVTSTSVLLSWSNRNVDKLTAVYSVSYRNKSLAAPPGGMNITNLQPARNYSFEIFVIIPSELNYKEKRGPGVSISVQTIDETSRPVPESTTLVPLISRGSELTQTKTVLTTTASELGEFKLNDSNSISLILFLLVTVSLSLLLVISIVINIILMYKRRKRQTRNRQNVYHTTNESHQETHQYLDTTHLNQSHYDEVTELALKHYTN</sequence>
<evidence type="ECO:0000259" key="4">
    <source>
        <dbReference type="PROSITE" id="PS50853"/>
    </source>
</evidence>
<dbReference type="Pfam" id="PF00041">
    <property type="entry name" value="fn3"/>
    <property type="match status" value="1"/>
</dbReference>
<evidence type="ECO:0000256" key="3">
    <source>
        <dbReference type="SAM" id="SignalP"/>
    </source>
</evidence>
<evidence type="ECO:0000313" key="5">
    <source>
        <dbReference type="EMBL" id="JAG85123.1"/>
    </source>
</evidence>
<feature type="domain" description="Fibronectin type-III" evidence="4">
    <location>
        <begin position="358"/>
        <end position="447"/>
    </location>
</feature>
<feature type="transmembrane region" description="Helical" evidence="2">
    <location>
        <begin position="494"/>
        <end position="520"/>
    </location>
</feature>
<feature type="signal peptide" evidence="3">
    <location>
        <begin position="1"/>
        <end position="15"/>
    </location>
</feature>
<dbReference type="EMBL" id="GBYU01000016">
    <property type="protein sequence ID" value="JAG85123.1"/>
    <property type="molecule type" value="Transcribed_RNA"/>
</dbReference>
<dbReference type="VEuPathDB" id="VectorBase:BGLAX_033035"/>
<gene>
    <name evidence="5" type="primary">grctm2</name>
</gene>
<protein>
    <submittedName>
        <fullName evidence="5">Grctm2 protein</fullName>
    </submittedName>
</protein>
<dbReference type="InterPro" id="IPR013783">
    <property type="entry name" value="Ig-like_fold"/>
</dbReference>
<feature type="chain" id="PRO_5012542709" evidence="3">
    <location>
        <begin position="16"/>
        <end position="571"/>
    </location>
</feature>
<keyword evidence="2" id="KW-0812">Transmembrane</keyword>
<dbReference type="PANTHER" id="PTHR46708">
    <property type="entry name" value="TENASCIN"/>
    <property type="match status" value="1"/>
</dbReference>
<dbReference type="SMART" id="SM00060">
    <property type="entry name" value="FN3"/>
    <property type="match status" value="3"/>
</dbReference>
<dbReference type="CDD" id="cd00195">
    <property type="entry name" value="UBCc_UEV"/>
    <property type="match status" value="1"/>
</dbReference>
<keyword evidence="2" id="KW-1133">Transmembrane helix</keyword>
<keyword evidence="2" id="KW-0472">Membrane</keyword>
<dbReference type="PROSITE" id="PS50853">
    <property type="entry name" value="FN3"/>
    <property type="match status" value="1"/>
</dbReference>
<dbReference type="VEuPathDB" id="VectorBase:BGLB033905"/>
<keyword evidence="1" id="KW-0677">Repeat</keyword>
<proteinExistence type="predicted"/>
<reference evidence="5" key="2">
    <citation type="submission" date="2015-02" db="EMBL/GenBank/DDBJ databases">
        <title>Hyperdiverse gene cluster in snail host conveys resistance to human schistosome parasites.</title>
        <authorList>
            <person name="Theron A."/>
            <person name="Marine M."/>
            <person name="Yeh J.-Y."/>
            <person name="Rognon A."/>
        </authorList>
    </citation>
    <scope>NUCLEOTIDE SEQUENCE</scope>
    <source>
        <strain evidence="5">Guadeloupe</strain>
        <tissue evidence="5">Whole body</tissue>
    </source>
</reference>
<evidence type="ECO:0000256" key="1">
    <source>
        <dbReference type="ARBA" id="ARBA00022737"/>
    </source>
</evidence>
<dbReference type="InterPro" id="IPR003961">
    <property type="entry name" value="FN3_dom"/>
</dbReference>
<accession>A0A0C9S356</accession>
<dbReference type="PANTHER" id="PTHR46708:SF11">
    <property type="entry name" value="RECEPTOR-TYPE TYROSINE-PROTEIN PHOSPHATASE ETA-LIKE"/>
    <property type="match status" value="1"/>
</dbReference>
<dbReference type="SUPFAM" id="SSF49265">
    <property type="entry name" value="Fibronectin type III"/>
    <property type="match status" value="2"/>
</dbReference>
<organism evidence="5">
    <name type="scientific">Biomphalaria glabrata</name>
    <name type="common">Bloodfluke planorb</name>
    <name type="synonym">Freshwater snail</name>
    <dbReference type="NCBI Taxonomy" id="6526"/>
    <lineage>
        <taxon>Eukaryota</taxon>
        <taxon>Metazoa</taxon>
        <taxon>Spiralia</taxon>
        <taxon>Lophotrochozoa</taxon>
        <taxon>Mollusca</taxon>
        <taxon>Gastropoda</taxon>
        <taxon>Heterobranchia</taxon>
        <taxon>Euthyneura</taxon>
        <taxon>Panpulmonata</taxon>
        <taxon>Hygrophila</taxon>
        <taxon>Lymnaeoidea</taxon>
        <taxon>Planorbidae</taxon>
        <taxon>Biomphalaria</taxon>
    </lineage>
</organism>
<name>A0A0C9S356_BIOGL</name>
<evidence type="ECO:0000256" key="2">
    <source>
        <dbReference type="SAM" id="Phobius"/>
    </source>
</evidence>
<dbReference type="CDD" id="cd00063">
    <property type="entry name" value="FN3"/>
    <property type="match status" value="2"/>
</dbReference>